<evidence type="ECO:0000259" key="1">
    <source>
        <dbReference type="Pfam" id="PF01973"/>
    </source>
</evidence>
<gene>
    <name evidence="2" type="ORF">DQK91_00880</name>
</gene>
<reference evidence="2 3" key="1">
    <citation type="submission" date="2018-06" db="EMBL/GenBank/DDBJ databases">
        <title>Complete genome of Desulfovibrio marinus P48SEP.</title>
        <authorList>
            <person name="Crispim J.S."/>
            <person name="Vidigal P.M.P."/>
            <person name="Silva L.C.F."/>
            <person name="Araujo L.C."/>
            <person name="Laguardia C.N."/>
            <person name="Dias R.S."/>
            <person name="Sousa M.P."/>
            <person name="Paula S.O."/>
            <person name="Silva C."/>
        </authorList>
    </citation>
    <scope>NUCLEOTIDE SEQUENCE [LARGE SCALE GENOMIC DNA]</scope>
    <source>
        <strain evidence="2 3">P48SEP</strain>
    </source>
</reference>
<comment type="caution">
    <text evidence="2">The sequence shown here is derived from an EMBL/GenBank/DDBJ whole genome shotgun (WGS) entry which is preliminary data.</text>
</comment>
<dbReference type="InterPro" id="IPR002826">
    <property type="entry name" value="MptE-like"/>
</dbReference>
<protein>
    <recommendedName>
        <fullName evidence="1">6-hydroxymethylpterin diphosphokinase MptE-like domain-containing protein</fullName>
    </recommendedName>
</protein>
<accession>A0A6P1ZL55</accession>
<dbReference type="Proteomes" id="UP000434052">
    <property type="component" value="Unassembled WGS sequence"/>
</dbReference>
<evidence type="ECO:0000313" key="3">
    <source>
        <dbReference type="Proteomes" id="UP000434052"/>
    </source>
</evidence>
<proteinExistence type="predicted"/>
<feature type="domain" description="6-hydroxymethylpterin diphosphokinase MptE-like" evidence="1">
    <location>
        <begin position="38"/>
        <end position="182"/>
    </location>
</feature>
<name>A0A6P1ZL55_9BACT</name>
<sequence>MSTAGVINPYRIAWRLVRRRLAWDINPLSWKSRACLGRLRNTHAGRKALVLCNGPSLNAVDFDAVRESGVFAFGLNKINLLFSRTDFRPHAIVSVNPLVMEQNAPFFNETSIPLFLDRAGRQWVRPRQGVVYLHSCPEQGLFAQDCRLSINQGYTVTYVALQLAFHMGFQDVALVGCDHSFSAQGRPNQEVLSNKPDTNHFDPHYFGAGLRWNLPDLAASEYHYEIARTTYADAGRRIVNCTDGGRLEVFERMPLDVFLGGGV</sequence>
<evidence type="ECO:0000313" key="2">
    <source>
        <dbReference type="EMBL" id="TVM36512.1"/>
    </source>
</evidence>
<dbReference type="Gene3D" id="3.90.1480.10">
    <property type="entry name" value="Alpha-2,3-sialyltransferase"/>
    <property type="match status" value="1"/>
</dbReference>
<dbReference type="OrthoDB" id="5148555at2"/>
<dbReference type="EMBL" id="QMIF01000001">
    <property type="protein sequence ID" value="TVM36512.1"/>
    <property type="molecule type" value="Genomic_DNA"/>
</dbReference>
<dbReference type="Pfam" id="PF01973">
    <property type="entry name" value="MptE-like"/>
    <property type="match status" value="1"/>
</dbReference>
<organism evidence="2 3">
    <name type="scientific">Oceanidesulfovibrio marinus</name>
    <dbReference type="NCBI Taxonomy" id="370038"/>
    <lineage>
        <taxon>Bacteria</taxon>
        <taxon>Pseudomonadati</taxon>
        <taxon>Thermodesulfobacteriota</taxon>
        <taxon>Desulfovibrionia</taxon>
        <taxon>Desulfovibrionales</taxon>
        <taxon>Desulfovibrionaceae</taxon>
        <taxon>Oceanidesulfovibrio</taxon>
    </lineage>
</organism>
<dbReference type="AlphaFoldDB" id="A0A6P1ZL55"/>
<dbReference type="RefSeq" id="WP_144233550.1">
    <property type="nucleotide sequence ID" value="NZ_QMIF01000001.1"/>
</dbReference>